<dbReference type="Proteomes" id="UP000663833">
    <property type="component" value="Unassembled WGS sequence"/>
</dbReference>
<reference evidence="2" key="1">
    <citation type="submission" date="2021-02" db="EMBL/GenBank/DDBJ databases">
        <authorList>
            <person name="Nowell W R."/>
        </authorList>
    </citation>
    <scope>NUCLEOTIDE SEQUENCE</scope>
</reference>
<evidence type="ECO:0000313" key="1">
    <source>
        <dbReference type="EMBL" id="CAF3112920.1"/>
    </source>
</evidence>
<evidence type="ECO:0000313" key="2">
    <source>
        <dbReference type="EMBL" id="CAF3319326.1"/>
    </source>
</evidence>
<protein>
    <submittedName>
        <fullName evidence="2">Uncharacterized protein</fullName>
    </submittedName>
</protein>
<gene>
    <name evidence="2" type="ORF">LUA448_LOCUS9782</name>
    <name evidence="1" type="ORF">TIS948_LOCUS7569</name>
</gene>
<comment type="caution">
    <text evidence="2">The sequence shown here is derived from an EMBL/GenBank/DDBJ whole genome shotgun (WGS) entry which is preliminary data.</text>
</comment>
<dbReference type="EMBL" id="CAJNYD010001119">
    <property type="protein sequence ID" value="CAF3319326.1"/>
    <property type="molecule type" value="Genomic_DNA"/>
</dbReference>
<dbReference type="Gene3D" id="2.120.10.30">
    <property type="entry name" value="TolB, C-terminal domain"/>
    <property type="match status" value="1"/>
</dbReference>
<accession>A0A817TEQ1</accession>
<organism evidence="2 3">
    <name type="scientific">Rotaria socialis</name>
    <dbReference type="NCBI Taxonomy" id="392032"/>
    <lineage>
        <taxon>Eukaryota</taxon>
        <taxon>Metazoa</taxon>
        <taxon>Spiralia</taxon>
        <taxon>Gnathifera</taxon>
        <taxon>Rotifera</taxon>
        <taxon>Eurotatoria</taxon>
        <taxon>Bdelloidea</taxon>
        <taxon>Philodinida</taxon>
        <taxon>Philodinidae</taxon>
        <taxon>Rotaria</taxon>
    </lineage>
</organism>
<dbReference type="OrthoDB" id="6103317at2759"/>
<dbReference type="Proteomes" id="UP000663825">
    <property type="component" value="Unassembled WGS sequence"/>
</dbReference>
<dbReference type="AlphaFoldDB" id="A0A817TEQ1"/>
<evidence type="ECO:0000313" key="3">
    <source>
        <dbReference type="Proteomes" id="UP000663833"/>
    </source>
</evidence>
<name>A0A817TEQ1_9BILA</name>
<dbReference type="InterPro" id="IPR011042">
    <property type="entry name" value="6-blade_b-propeller_TolB-like"/>
</dbReference>
<dbReference type="EMBL" id="CAJNXB010000897">
    <property type="protein sequence ID" value="CAF3112920.1"/>
    <property type="molecule type" value="Genomic_DNA"/>
</dbReference>
<dbReference type="SUPFAM" id="SSF63829">
    <property type="entry name" value="Calcium-dependent phosphotriesterase"/>
    <property type="match status" value="1"/>
</dbReference>
<proteinExistence type="predicted"/>
<sequence length="90" mass="10173">MDEQRYIYVSDVEGNEARRYKLGDKNGTHVAGGNVNVDGLNQLNWPKYLFVDREQNVYVSVTNNHRIMKWNQGAKVGIVVAGGKVQEHAL</sequence>